<name>A0A8H7CJ85_9AGAR</name>
<protein>
    <submittedName>
        <fullName evidence="1">Uncharacterized protein</fullName>
    </submittedName>
</protein>
<evidence type="ECO:0000313" key="2">
    <source>
        <dbReference type="Proteomes" id="UP000623467"/>
    </source>
</evidence>
<sequence length="219" mass="24022">MAANSQWTYRIGTGPAGDHTMIHIQTVPQSVVQRRTASVQSTRQCPPTPRIPYLALPGQPGCFRFQMPDLFPIDLSQNGLSSVHMALLSDFIPPFTTISIRDTSNYVLCNVKTGSSAMTTADLVQFLQHVVCAPLPSDSYRNMSPSARESAKVNFISRNGAQGHDRWGRFVSGSPRFGVPTGLDLLVGKIRLWMLDPDNLGGWVATVDAPQPRYPGLRL</sequence>
<dbReference type="EMBL" id="JACAZH010000034">
    <property type="protein sequence ID" value="KAF7337408.1"/>
    <property type="molecule type" value="Genomic_DNA"/>
</dbReference>
<keyword evidence="2" id="KW-1185">Reference proteome</keyword>
<reference evidence="1" key="1">
    <citation type="submission" date="2020-05" db="EMBL/GenBank/DDBJ databases">
        <title>Mycena genomes resolve the evolution of fungal bioluminescence.</title>
        <authorList>
            <person name="Tsai I.J."/>
        </authorList>
    </citation>
    <scope>NUCLEOTIDE SEQUENCE</scope>
    <source>
        <strain evidence="1">160909Yilan</strain>
    </source>
</reference>
<proteinExistence type="predicted"/>
<gene>
    <name evidence="1" type="ORF">MSAN_02267200</name>
</gene>
<comment type="caution">
    <text evidence="1">The sequence shown here is derived from an EMBL/GenBank/DDBJ whole genome shotgun (WGS) entry which is preliminary data.</text>
</comment>
<evidence type="ECO:0000313" key="1">
    <source>
        <dbReference type="EMBL" id="KAF7337408.1"/>
    </source>
</evidence>
<accession>A0A8H7CJ85</accession>
<dbReference type="Proteomes" id="UP000623467">
    <property type="component" value="Unassembled WGS sequence"/>
</dbReference>
<dbReference type="AlphaFoldDB" id="A0A8H7CJ85"/>
<dbReference type="OrthoDB" id="3042027at2759"/>
<organism evidence="1 2">
    <name type="scientific">Mycena sanguinolenta</name>
    <dbReference type="NCBI Taxonomy" id="230812"/>
    <lineage>
        <taxon>Eukaryota</taxon>
        <taxon>Fungi</taxon>
        <taxon>Dikarya</taxon>
        <taxon>Basidiomycota</taxon>
        <taxon>Agaricomycotina</taxon>
        <taxon>Agaricomycetes</taxon>
        <taxon>Agaricomycetidae</taxon>
        <taxon>Agaricales</taxon>
        <taxon>Marasmiineae</taxon>
        <taxon>Mycenaceae</taxon>
        <taxon>Mycena</taxon>
    </lineage>
</organism>